<dbReference type="AlphaFoldDB" id="A0ABD5BDL2"/>
<comment type="caution">
    <text evidence="2">The sequence shown here is derived from an EMBL/GenBank/DDBJ whole genome shotgun (WGS) entry which is preliminary data.</text>
</comment>
<evidence type="ECO:0008006" key="4">
    <source>
        <dbReference type="Google" id="ProtNLM"/>
    </source>
</evidence>
<sequence>MKIEFDDELMRELCALAATREHGSIYTIVKKATREFVKKNTVNSTTVKEKDNDHSSTRSK</sequence>
<accession>A0ABD5BDL2</accession>
<organism evidence="2 3">
    <name type="scientific">Serratia marcescens</name>
    <dbReference type="NCBI Taxonomy" id="615"/>
    <lineage>
        <taxon>Bacteria</taxon>
        <taxon>Pseudomonadati</taxon>
        <taxon>Pseudomonadota</taxon>
        <taxon>Gammaproteobacteria</taxon>
        <taxon>Enterobacterales</taxon>
        <taxon>Yersiniaceae</taxon>
        <taxon>Serratia</taxon>
    </lineage>
</organism>
<evidence type="ECO:0000313" key="3">
    <source>
        <dbReference type="Proteomes" id="UP001234811"/>
    </source>
</evidence>
<gene>
    <name evidence="2" type="ORF">RF091_03640</name>
</gene>
<protein>
    <recommendedName>
        <fullName evidence="4">CopG family transcriptional regulator</fullName>
    </recommendedName>
</protein>
<feature type="region of interest" description="Disordered" evidence="1">
    <location>
        <begin position="41"/>
        <end position="60"/>
    </location>
</feature>
<name>A0ABD5BDL2_SERMA</name>
<evidence type="ECO:0000256" key="1">
    <source>
        <dbReference type="SAM" id="MobiDB-lite"/>
    </source>
</evidence>
<dbReference type="EMBL" id="JAVIPQ010000077">
    <property type="protein sequence ID" value="MDQ9554618.1"/>
    <property type="molecule type" value="Genomic_DNA"/>
</dbReference>
<evidence type="ECO:0000313" key="2">
    <source>
        <dbReference type="EMBL" id="MDQ9554618.1"/>
    </source>
</evidence>
<dbReference type="RefSeq" id="WP_047567173.1">
    <property type="nucleotide sequence ID" value="NZ_CP026050.1"/>
</dbReference>
<dbReference type="Proteomes" id="UP001234811">
    <property type="component" value="Unassembled WGS sequence"/>
</dbReference>
<proteinExistence type="predicted"/>
<feature type="compositionally biased region" description="Basic and acidic residues" evidence="1">
    <location>
        <begin position="47"/>
        <end position="60"/>
    </location>
</feature>
<reference evidence="2 3" key="1">
    <citation type="submission" date="2023-07" db="EMBL/GenBank/DDBJ databases">
        <title>Pathogens genome sequencing project 196.</title>
        <authorList>
            <person name="Cao X."/>
        </authorList>
    </citation>
    <scope>NUCLEOTIDE SEQUENCE [LARGE SCALE GENOMIC DNA]</scope>
    <source>
        <strain evidence="2 3">SM41</strain>
    </source>
</reference>